<dbReference type="SUPFAM" id="SSF48264">
    <property type="entry name" value="Cytochrome P450"/>
    <property type="match status" value="1"/>
</dbReference>
<evidence type="ECO:0000256" key="4">
    <source>
        <dbReference type="ARBA" id="ARBA00010617"/>
    </source>
</evidence>
<dbReference type="PANTHER" id="PTHR24305:SF166">
    <property type="entry name" value="CYTOCHROME P450 12A4, MITOCHONDRIAL-RELATED"/>
    <property type="match status" value="1"/>
</dbReference>
<evidence type="ECO:0000256" key="14">
    <source>
        <dbReference type="SAM" id="Phobius"/>
    </source>
</evidence>
<dbReference type="Gene3D" id="1.10.630.10">
    <property type="entry name" value="Cytochrome P450"/>
    <property type="match status" value="1"/>
</dbReference>
<evidence type="ECO:0000256" key="11">
    <source>
        <dbReference type="ARBA" id="ARBA00023033"/>
    </source>
</evidence>
<organism evidence="15 16">
    <name type="scientific">Mycena venus</name>
    <dbReference type="NCBI Taxonomy" id="2733690"/>
    <lineage>
        <taxon>Eukaryota</taxon>
        <taxon>Fungi</taxon>
        <taxon>Dikarya</taxon>
        <taxon>Basidiomycota</taxon>
        <taxon>Agaricomycotina</taxon>
        <taxon>Agaricomycetes</taxon>
        <taxon>Agaricomycetidae</taxon>
        <taxon>Agaricales</taxon>
        <taxon>Marasmiineae</taxon>
        <taxon>Mycenaceae</taxon>
        <taxon>Mycena</taxon>
    </lineage>
</organism>
<dbReference type="PANTHER" id="PTHR24305">
    <property type="entry name" value="CYTOCHROME P450"/>
    <property type="match status" value="1"/>
</dbReference>
<evidence type="ECO:0000256" key="8">
    <source>
        <dbReference type="ARBA" id="ARBA00022989"/>
    </source>
</evidence>
<keyword evidence="10 13" id="KW-0408">Iron</keyword>
<evidence type="ECO:0000256" key="10">
    <source>
        <dbReference type="ARBA" id="ARBA00023004"/>
    </source>
</evidence>
<dbReference type="OrthoDB" id="2920212at2759"/>
<keyword evidence="9" id="KW-0560">Oxidoreductase</keyword>
<name>A0A8H7CEA7_9AGAR</name>
<dbReference type="PRINTS" id="PR00463">
    <property type="entry name" value="EP450I"/>
</dbReference>
<comment type="pathway">
    <text evidence="3">Secondary metabolite biosynthesis; terpenoid biosynthesis.</text>
</comment>
<evidence type="ECO:0000256" key="7">
    <source>
        <dbReference type="ARBA" id="ARBA00022723"/>
    </source>
</evidence>
<dbReference type="GO" id="GO:0005506">
    <property type="term" value="F:iron ion binding"/>
    <property type="evidence" value="ECO:0007669"/>
    <property type="project" value="InterPro"/>
</dbReference>
<keyword evidence="16" id="KW-1185">Reference proteome</keyword>
<sequence length="503" mass="55512">MDHGIHYGTAAAGLISFLAIYLALRRRSTIRNIPGPASPSWFFGNMHQLYSSPTYGDYEFDWQKIYGPFYRIKGCFGQDRLMISDPVSLQYILNSPHFKFGPSTENAIRLLYGIDSVMGVNDEDHKRIRAALNVGFTAAAVRDYIPVFKKVAQTLTEQLEESSGKSINICPLLSLATLSTILYAHSWLLRSNQTVGEIIGEGIAVRLPVWLLKAAIQLPIATLAAIRTAKRLADEVGTQVLREKRAAAEQGIDIRTDLYGQLLDLHRLDKTKNTLTEAEIVAQTSVMMIAGQDTTANTLAFGLVELARAPEFQDKLRAEIHSTFRASDGSSVSYDNMPLLNAFIKESLRMFPAIPVAERIAMEDTVIPLTGALTTATGEHISHVPVPKGQIVSLAIASYQRLESRWGEDAQEFKPSRWLDGLSFKGEAVGPYANLLSFLGGPRMCLGWRFAIMEMQIFVCELVGKFAFTLPEADSTRARFAATLLPTTSDGQKGALICAERVM</sequence>
<evidence type="ECO:0000313" key="15">
    <source>
        <dbReference type="EMBL" id="KAF7334434.1"/>
    </source>
</evidence>
<evidence type="ECO:0000256" key="1">
    <source>
        <dbReference type="ARBA" id="ARBA00001971"/>
    </source>
</evidence>
<keyword evidence="12 14" id="KW-0472">Membrane</keyword>
<dbReference type="PRINTS" id="PR00385">
    <property type="entry name" value="P450"/>
</dbReference>
<reference evidence="15" key="1">
    <citation type="submission" date="2020-05" db="EMBL/GenBank/DDBJ databases">
        <title>Mycena genomes resolve the evolution of fungal bioluminescence.</title>
        <authorList>
            <person name="Tsai I.J."/>
        </authorList>
    </citation>
    <scope>NUCLEOTIDE SEQUENCE</scope>
    <source>
        <strain evidence="15">CCC161011</strain>
    </source>
</reference>
<dbReference type="GO" id="GO:0004497">
    <property type="term" value="F:monooxygenase activity"/>
    <property type="evidence" value="ECO:0007669"/>
    <property type="project" value="UniProtKB-KW"/>
</dbReference>
<evidence type="ECO:0000256" key="12">
    <source>
        <dbReference type="ARBA" id="ARBA00023136"/>
    </source>
</evidence>
<keyword evidence="8 14" id="KW-1133">Transmembrane helix</keyword>
<comment type="cofactor">
    <cofactor evidence="1 13">
        <name>heme</name>
        <dbReference type="ChEBI" id="CHEBI:30413"/>
    </cofactor>
</comment>
<dbReference type="GO" id="GO:0016020">
    <property type="term" value="C:membrane"/>
    <property type="evidence" value="ECO:0007669"/>
    <property type="project" value="UniProtKB-SubCell"/>
</dbReference>
<dbReference type="GO" id="GO:0020037">
    <property type="term" value="F:heme binding"/>
    <property type="evidence" value="ECO:0007669"/>
    <property type="project" value="InterPro"/>
</dbReference>
<protein>
    <submittedName>
        <fullName evidence="15">Cytochrome P450</fullName>
    </submittedName>
</protein>
<proteinExistence type="inferred from homology"/>
<keyword evidence="6 14" id="KW-0812">Transmembrane</keyword>
<comment type="caution">
    <text evidence="15">The sequence shown here is derived from an EMBL/GenBank/DDBJ whole genome shotgun (WGS) entry which is preliminary data.</text>
</comment>
<comment type="similarity">
    <text evidence="4">Belongs to the cytochrome P450 family.</text>
</comment>
<evidence type="ECO:0000256" key="5">
    <source>
        <dbReference type="ARBA" id="ARBA00022617"/>
    </source>
</evidence>
<evidence type="ECO:0000256" key="3">
    <source>
        <dbReference type="ARBA" id="ARBA00004721"/>
    </source>
</evidence>
<evidence type="ECO:0000256" key="9">
    <source>
        <dbReference type="ARBA" id="ARBA00023002"/>
    </source>
</evidence>
<dbReference type="AlphaFoldDB" id="A0A8H7CEA7"/>
<dbReference type="InterPro" id="IPR050121">
    <property type="entry name" value="Cytochrome_P450_monoxygenase"/>
</dbReference>
<evidence type="ECO:0000256" key="2">
    <source>
        <dbReference type="ARBA" id="ARBA00004370"/>
    </source>
</evidence>
<comment type="subcellular location">
    <subcellularLocation>
        <location evidence="2">Membrane</location>
    </subcellularLocation>
</comment>
<keyword evidence="5 13" id="KW-0349">Heme</keyword>
<dbReference type="Pfam" id="PF00067">
    <property type="entry name" value="p450"/>
    <property type="match status" value="1"/>
</dbReference>
<dbReference type="InterPro" id="IPR002401">
    <property type="entry name" value="Cyt_P450_E_grp-I"/>
</dbReference>
<gene>
    <name evidence="15" type="ORF">MVEN_02272800</name>
</gene>
<dbReference type="GO" id="GO:0016705">
    <property type="term" value="F:oxidoreductase activity, acting on paired donors, with incorporation or reduction of molecular oxygen"/>
    <property type="evidence" value="ECO:0007669"/>
    <property type="project" value="InterPro"/>
</dbReference>
<feature type="binding site" description="axial binding residue" evidence="13">
    <location>
        <position position="445"/>
    </location>
    <ligand>
        <name>heme</name>
        <dbReference type="ChEBI" id="CHEBI:30413"/>
    </ligand>
    <ligandPart>
        <name>Fe</name>
        <dbReference type="ChEBI" id="CHEBI:18248"/>
    </ligandPart>
</feature>
<evidence type="ECO:0000256" key="13">
    <source>
        <dbReference type="PIRSR" id="PIRSR602401-1"/>
    </source>
</evidence>
<keyword evidence="11" id="KW-0503">Monooxygenase</keyword>
<dbReference type="EMBL" id="JACAZI010000026">
    <property type="protein sequence ID" value="KAF7334434.1"/>
    <property type="molecule type" value="Genomic_DNA"/>
</dbReference>
<keyword evidence="7 13" id="KW-0479">Metal-binding</keyword>
<dbReference type="Proteomes" id="UP000620124">
    <property type="component" value="Unassembled WGS sequence"/>
</dbReference>
<evidence type="ECO:0000313" key="16">
    <source>
        <dbReference type="Proteomes" id="UP000620124"/>
    </source>
</evidence>
<dbReference type="InterPro" id="IPR036396">
    <property type="entry name" value="Cyt_P450_sf"/>
</dbReference>
<feature type="transmembrane region" description="Helical" evidence="14">
    <location>
        <begin position="6"/>
        <end position="24"/>
    </location>
</feature>
<accession>A0A8H7CEA7</accession>
<dbReference type="InterPro" id="IPR001128">
    <property type="entry name" value="Cyt_P450"/>
</dbReference>
<evidence type="ECO:0000256" key="6">
    <source>
        <dbReference type="ARBA" id="ARBA00022692"/>
    </source>
</evidence>